<proteinExistence type="predicted"/>
<dbReference type="Pfam" id="PF00188">
    <property type="entry name" value="CAP"/>
    <property type="match status" value="1"/>
</dbReference>
<dbReference type="RefSeq" id="WP_153531300.1">
    <property type="nucleotide sequence ID" value="NZ_WEGH01000001.1"/>
</dbReference>
<keyword evidence="5" id="KW-1185">Reference proteome</keyword>
<reference evidence="4 5" key="1">
    <citation type="submission" date="2019-10" db="EMBL/GenBank/DDBJ databases">
        <title>Actinomadura rubteroloni sp. nov. and Actinomadura macrotermitis sp. nov., isolated from the gut of fungus growing-termite Macrotermes natalensis.</title>
        <authorList>
            <person name="Benndorf R."/>
            <person name="Martin K."/>
            <person name="Kuefner M."/>
            <person name="De Beer W."/>
            <person name="Kaster A.-K."/>
            <person name="Vollmers J."/>
            <person name="Poulsen M."/>
            <person name="Beemelmanns C."/>
        </authorList>
    </citation>
    <scope>NUCLEOTIDE SEQUENCE [LARGE SCALE GENOMIC DNA]</scope>
    <source>
        <strain evidence="4 5">RB68</strain>
    </source>
</reference>
<feature type="compositionally biased region" description="Basic residues" evidence="1">
    <location>
        <begin position="90"/>
        <end position="114"/>
    </location>
</feature>
<dbReference type="Gene3D" id="3.40.33.10">
    <property type="entry name" value="CAP"/>
    <property type="match status" value="1"/>
</dbReference>
<dbReference type="InterPro" id="IPR035940">
    <property type="entry name" value="CAP_sf"/>
</dbReference>
<evidence type="ECO:0000259" key="3">
    <source>
        <dbReference type="Pfam" id="PF00188"/>
    </source>
</evidence>
<keyword evidence="2" id="KW-0472">Membrane</keyword>
<accession>A0A7K0BQ92</accession>
<organism evidence="4 5">
    <name type="scientific">Actinomadura macrotermitis</name>
    <dbReference type="NCBI Taxonomy" id="2585200"/>
    <lineage>
        <taxon>Bacteria</taxon>
        <taxon>Bacillati</taxon>
        <taxon>Actinomycetota</taxon>
        <taxon>Actinomycetes</taxon>
        <taxon>Streptosporangiales</taxon>
        <taxon>Thermomonosporaceae</taxon>
        <taxon>Actinomadura</taxon>
    </lineage>
</organism>
<comment type="caution">
    <text evidence="4">The sequence shown here is derived from an EMBL/GenBank/DDBJ whole genome shotgun (WGS) entry which is preliminary data.</text>
</comment>
<protein>
    <recommendedName>
        <fullName evidence="3">SCP domain-containing protein</fullName>
    </recommendedName>
</protein>
<dbReference type="CDD" id="cd05379">
    <property type="entry name" value="CAP_bacterial"/>
    <property type="match status" value="1"/>
</dbReference>
<evidence type="ECO:0000256" key="2">
    <source>
        <dbReference type="SAM" id="Phobius"/>
    </source>
</evidence>
<feature type="transmembrane region" description="Helical" evidence="2">
    <location>
        <begin position="21"/>
        <end position="45"/>
    </location>
</feature>
<dbReference type="SUPFAM" id="SSF55797">
    <property type="entry name" value="PR-1-like"/>
    <property type="match status" value="1"/>
</dbReference>
<dbReference type="OrthoDB" id="8611574at2"/>
<evidence type="ECO:0000313" key="5">
    <source>
        <dbReference type="Proteomes" id="UP000487268"/>
    </source>
</evidence>
<dbReference type="PANTHER" id="PTHR31157">
    <property type="entry name" value="SCP DOMAIN-CONTAINING PROTEIN"/>
    <property type="match status" value="1"/>
</dbReference>
<feature type="region of interest" description="Disordered" evidence="1">
    <location>
        <begin position="63"/>
        <end position="114"/>
    </location>
</feature>
<name>A0A7K0BQ92_9ACTN</name>
<dbReference type="InterPro" id="IPR014044">
    <property type="entry name" value="CAP_dom"/>
</dbReference>
<keyword evidence="2" id="KW-1133">Transmembrane helix</keyword>
<feature type="domain" description="SCP" evidence="3">
    <location>
        <begin position="133"/>
        <end position="246"/>
    </location>
</feature>
<dbReference type="PANTHER" id="PTHR31157:SF1">
    <property type="entry name" value="SCP DOMAIN-CONTAINING PROTEIN"/>
    <property type="match status" value="1"/>
</dbReference>
<gene>
    <name evidence="4" type="ORF">ACRB68_13870</name>
</gene>
<dbReference type="AlphaFoldDB" id="A0A7K0BQ92"/>
<sequence>MTNRDPFWETRRPRRMSGRAAAWTAAGVAGLVVTGAAAGLAGGAFQNSDGALTASGAAPSPVAAAARPAGDAPAATPTAKASRTPAGKAKPTRKRAPARKPVRKAKPAPVKKKPVVAAPVGGKAGRYASQVVTLVNAQRAKNGCRPLTVNAKLGRAAQAHSADMAARHYFDHTSKDGRSPGDRITAAGYRWITYGENIAMGQQTPASVMNAWMNSSGHRANILNCAFKEIGVGVALSGGPYWTQDFGATR</sequence>
<dbReference type="Proteomes" id="UP000487268">
    <property type="component" value="Unassembled WGS sequence"/>
</dbReference>
<evidence type="ECO:0000256" key="1">
    <source>
        <dbReference type="SAM" id="MobiDB-lite"/>
    </source>
</evidence>
<keyword evidence="2" id="KW-0812">Transmembrane</keyword>
<dbReference type="EMBL" id="WEGH01000001">
    <property type="protein sequence ID" value="MQY03345.1"/>
    <property type="molecule type" value="Genomic_DNA"/>
</dbReference>
<evidence type="ECO:0000313" key="4">
    <source>
        <dbReference type="EMBL" id="MQY03345.1"/>
    </source>
</evidence>
<feature type="compositionally biased region" description="Low complexity" evidence="1">
    <location>
        <begin position="63"/>
        <end position="89"/>
    </location>
</feature>